<name>A0A6J4IMS6_9ACTN</name>
<reference evidence="2" key="1">
    <citation type="submission" date="2020-02" db="EMBL/GenBank/DDBJ databases">
        <authorList>
            <person name="Meier V. D."/>
        </authorList>
    </citation>
    <scope>NUCLEOTIDE SEQUENCE</scope>
    <source>
        <strain evidence="2">AVDCRST_MAG76</strain>
    </source>
</reference>
<dbReference type="InterPro" id="IPR052967">
    <property type="entry name" value="Stress_Response_Assoc"/>
</dbReference>
<evidence type="ECO:0000313" key="2">
    <source>
        <dbReference type="EMBL" id="CAA9255007.1"/>
    </source>
</evidence>
<gene>
    <name evidence="2" type="ORF">AVDCRST_MAG76-2495</name>
</gene>
<feature type="domain" description="DUF2382" evidence="1">
    <location>
        <begin position="13"/>
        <end position="120"/>
    </location>
</feature>
<dbReference type="AlphaFoldDB" id="A0A6J4IMS6"/>
<dbReference type="EMBL" id="CADCSZ010000155">
    <property type="protein sequence ID" value="CAA9255007.1"/>
    <property type="molecule type" value="Genomic_DNA"/>
</dbReference>
<dbReference type="Pfam" id="PF09557">
    <property type="entry name" value="DUF2382"/>
    <property type="match status" value="1"/>
</dbReference>
<protein>
    <recommendedName>
        <fullName evidence="1">DUF2382 domain-containing protein</fullName>
    </recommendedName>
</protein>
<accession>A0A6J4IMS6</accession>
<sequence>MRDAERGDGSVVRSEEELELETHAFEAGRVRARKLVDYRRAEQVVPRDVEHAELERAAAAETDSGLVETLPDGSVSIPVFEEVLVVEKRLVVRERVIIRKHTVTEEHLVEADLRRERIEVEADPQVQDRVHED</sequence>
<dbReference type="InterPro" id="IPR019060">
    <property type="entry name" value="DUF2382"/>
</dbReference>
<dbReference type="PANTHER" id="PTHR38463">
    <property type="entry name" value="STRESS RESPONSE PROTEIN YSNF"/>
    <property type="match status" value="1"/>
</dbReference>
<proteinExistence type="predicted"/>
<evidence type="ECO:0000259" key="1">
    <source>
        <dbReference type="Pfam" id="PF09557"/>
    </source>
</evidence>
<dbReference type="PANTHER" id="PTHR38463:SF1">
    <property type="entry name" value="STRESS RESPONSE PROTEIN YSNF"/>
    <property type="match status" value="1"/>
</dbReference>
<organism evidence="2">
    <name type="scientific">uncultured Acidimicrobiales bacterium</name>
    <dbReference type="NCBI Taxonomy" id="310071"/>
    <lineage>
        <taxon>Bacteria</taxon>
        <taxon>Bacillati</taxon>
        <taxon>Actinomycetota</taxon>
        <taxon>Acidimicrobiia</taxon>
        <taxon>Acidimicrobiales</taxon>
        <taxon>environmental samples</taxon>
    </lineage>
</organism>